<dbReference type="EMBL" id="KV878681">
    <property type="protein sequence ID" value="OJJ75135.1"/>
    <property type="molecule type" value="Genomic_DNA"/>
</dbReference>
<protein>
    <submittedName>
        <fullName evidence="2">Uncharacterized protein</fullName>
    </submittedName>
</protein>
<accession>A0A1L9UTU7</accession>
<dbReference type="RefSeq" id="XP_067482383.1">
    <property type="nucleotide sequence ID" value="XM_067625941.1"/>
</dbReference>
<feature type="region of interest" description="Disordered" evidence="1">
    <location>
        <begin position="1"/>
        <end position="42"/>
    </location>
</feature>
<dbReference type="AlphaFoldDB" id="A0A1L9UTU7"/>
<dbReference type="Proteomes" id="UP000184499">
    <property type="component" value="Unassembled WGS sequence"/>
</dbReference>
<sequence>METGISFPGGHTIAVIEPGKGRSTRGGMVVADDDPRRKSTTSIQTPAKTVTTTAAIMKEG</sequence>
<proteinExistence type="predicted"/>
<name>A0A1L9UTU7_ASPBC</name>
<dbReference type="GeneID" id="93578429"/>
<gene>
    <name evidence="2" type="ORF">ASPBRDRAFT_477793</name>
</gene>
<evidence type="ECO:0000256" key="1">
    <source>
        <dbReference type="SAM" id="MobiDB-lite"/>
    </source>
</evidence>
<organism evidence="2 3">
    <name type="scientific">Aspergillus brasiliensis (strain CBS 101740 / IMI 381727 / IBT 21946)</name>
    <dbReference type="NCBI Taxonomy" id="767769"/>
    <lineage>
        <taxon>Eukaryota</taxon>
        <taxon>Fungi</taxon>
        <taxon>Dikarya</taxon>
        <taxon>Ascomycota</taxon>
        <taxon>Pezizomycotina</taxon>
        <taxon>Eurotiomycetes</taxon>
        <taxon>Eurotiomycetidae</taxon>
        <taxon>Eurotiales</taxon>
        <taxon>Aspergillaceae</taxon>
        <taxon>Aspergillus</taxon>
        <taxon>Aspergillus subgen. Circumdati</taxon>
    </lineage>
</organism>
<dbReference type="VEuPathDB" id="FungiDB:ASPBRDRAFT_477793"/>
<reference evidence="3" key="1">
    <citation type="journal article" date="2017" name="Genome Biol.">
        <title>Comparative genomics reveals high biological diversity and specific adaptations in the industrially and medically important fungal genus Aspergillus.</title>
        <authorList>
            <person name="de Vries R.P."/>
            <person name="Riley R."/>
            <person name="Wiebenga A."/>
            <person name="Aguilar-Osorio G."/>
            <person name="Amillis S."/>
            <person name="Uchima C.A."/>
            <person name="Anderluh G."/>
            <person name="Asadollahi M."/>
            <person name="Askin M."/>
            <person name="Barry K."/>
            <person name="Battaglia E."/>
            <person name="Bayram O."/>
            <person name="Benocci T."/>
            <person name="Braus-Stromeyer S.A."/>
            <person name="Caldana C."/>
            <person name="Canovas D."/>
            <person name="Cerqueira G.C."/>
            <person name="Chen F."/>
            <person name="Chen W."/>
            <person name="Choi C."/>
            <person name="Clum A."/>
            <person name="Dos Santos R.A."/>
            <person name="Damasio A.R."/>
            <person name="Diallinas G."/>
            <person name="Emri T."/>
            <person name="Fekete E."/>
            <person name="Flipphi M."/>
            <person name="Freyberg S."/>
            <person name="Gallo A."/>
            <person name="Gournas C."/>
            <person name="Habgood R."/>
            <person name="Hainaut M."/>
            <person name="Harispe M.L."/>
            <person name="Henrissat B."/>
            <person name="Hilden K.S."/>
            <person name="Hope R."/>
            <person name="Hossain A."/>
            <person name="Karabika E."/>
            <person name="Karaffa L."/>
            <person name="Karanyi Z."/>
            <person name="Krasevec N."/>
            <person name="Kuo A."/>
            <person name="Kusch H."/>
            <person name="LaButti K."/>
            <person name="Lagendijk E.L."/>
            <person name="Lapidus A."/>
            <person name="Levasseur A."/>
            <person name="Lindquist E."/>
            <person name="Lipzen A."/>
            <person name="Logrieco A.F."/>
            <person name="MacCabe A."/>
            <person name="Maekelae M.R."/>
            <person name="Malavazi I."/>
            <person name="Melin P."/>
            <person name="Meyer V."/>
            <person name="Mielnichuk N."/>
            <person name="Miskei M."/>
            <person name="Molnar A.P."/>
            <person name="Mule G."/>
            <person name="Ngan C.Y."/>
            <person name="Orejas M."/>
            <person name="Orosz E."/>
            <person name="Ouedraogo J.P."/>
            <person name="Overkamp K.M."/>
            <person name="Park H.-S."/>
            <person name="Perrone G."/>
            <person name="Piumi F."/>
            <person name="Punt P.J."/>
            <person name="Ram A.F."/>
            <person name="Ramon A."/>
            <person name="Rauscher S."/>
            <person name="Record E."/>
            <person name="Riano-Pachon D.M."/>
            <person name="Robert V."/>
            <person name="Roehrig J."/>
            <person name="Ruller R."/>
            <person name="Salamov A."/>
            <person name="Salih N.S."/>
            <person name="Samson R.A."/>
            <person name="Sandor E."/>
            <person name="Sanguinetti M."/>
            <person name="Schuetze T."/>
            <person name="Sepcic K."/>
            <person name="Shelest E."/>
            <person name="Sherlock G."/>
            <person name="Sophianopoulou V."/>
            <person name="Squina F.M."/>
            <person name="Sun H."/>
            <person name="Susca A."/>
            <person name="Todd R.B."/>
            <person name="Tsang A."/>
            <person name="Unkles S.E."/>
            <person name="van de Wiele N."/>
            <person name="van Rossen-Uffink D."/>
            <person name="Oliveira J.V."/>
            <person name="Vesth T.C."/>
            <person name="Visser J."/>
            <person name="Yu J.-H."/>
            <person name="Zhou M."/>
            <person name="Andersen M.R."/>
            <person name="Archer D.B."/>
            <person name="Baker S.E."/>
            <person name="Benoit I."/>
            <person name="Brakhage A.A."/>
            <person name="Braus G.H."/>
            <person name="Fischer R."/>
            <person name="Frisvad J.C."/>
            <person name="Goldman G.H."/>
            <person name="Houbraken J."/>
            <person name="Oakley B."/>
            <person name="Pocsi I."/>
            <person name="Scazzocchio C."/>
            <person name="Seiboth B."/>
            <person name="vanKuyk P.A."/>
            <person name="Wortman J."/>
            <person name="Dyer P.S."/>
            <person name="Grigoriev I.V."/>
        </authorList>
    </citation>
    <scope>NUCLEOTIDE SEQUENCE [LARGE SCALE GENOMIC DNA]</scope>
    <source>
        <strain evidence="3">CBS 101740 / IMI 381727 / IBT 21946</strain>
    </source>
</reference>
<keyword evidence="3" id="KW-1185">Reference proteome</keyword>
<evidence type="ECO:0000313" key="2">
    <source>
        <dbReference type="EMBL" id="OJJ75135.1"/>
    </source>
</evidence>
<evidence type="ECO:0000313" key="3">
    <source>
        <dbReference type="Proteomes" id="UP000184499"/>
    </source>
</evidence>